<name>A0A8S0WQ27_9GAMM</name>
<dbReference type="SUPFAM" id="SSF52540">
    <property type="entry name" value="P-loop containing nucleoside triphosphate hydrolases"/>
    <property type="match status" value="1"/>
</dbReference>
<gene>
    <name evidence="1" type="ORF">METHB2_370001</name>
</gene>
<protein>
    <submittedName>
        <fullName evidence="1">Uncharacterized protein</fullName>
    </submittedName>
</protein>
<keyword evidence="2" id="KW-1185">Reference proteome</keyword>
<reference evidence="1 2" key="1">
    <citation type="submission" date="2020-02" db="EMBL/GenBank/DDBJ databases">
        <authorList>
            <person name="Hogendoorn C."/>
        </authorList>
    </citation>
    <scope>NUCLEOTIDE SEQUENCE [LARGE SCALE GENOMIC DNA]</scope>
    <source>
        <strain evidence="1">METHB21</strain>
    </source>
</reference>
<comment type="caution">
    <text evidence="1">The sequence shown here is derived from an EMBL/GenBank/DDBJ whole genome shotgun (WGS) entry which is preliminary data.</text>
</comment>
<dbReference type="Proteomes" id="UP000494216">
    <property type="component" value="Unassembled WGS sequence"/>
</dbReference>
<sequence>MTDKTLFIHAGGPKTGSSALQNFFEISAARLESLGFAYENRLHIEHDYEIGSANGMLMYELVLAATTTDDEIDSVVSSYFGQCDNAICTSEYFSEFSGYHWKRLLESSLRLGVKLKVIFYVRNVIPFFLSAYDQIIKRHGGYELFDEWAEKAIWQHGRALQIMASVLPRSSIQVLHFDNERANLIKGFFNSIDADAAFEINADDQKRQVNRSLTNEEREVLITVNKALGAAYSKEVSELLIYADPNARGEPVSYHKTTADSLLDRYNTEVNWVNNTFFNGQAVVSVLPTESIKETPCQKLTTEPKQKGNVEKQVLDWSLEKLKTIKDETEQTIMDAVYIAAQNTLEKSHPDIPADFDVLAYLLINRDVLHSGVNPIKHFIDHGKREGRAYKL</sequence>
<dbReference type="Gene3D" id="3.40.50.300">
    <property type="entry name" value="P-loop containing nucleotide triphosphate hydrolases"/>
    <property type="match status" value="1"/>
</dbReference>
<evidence type="ECO:0000313" key="1">
    <source>
        <dbReference type="EMBL" id="CAA9891195.1"/>
    </source>
</evidence>
<organism evidence="1 2">
    <name type="scientific">Candidatus Methylobacter favarea</name>
    <dbReference type="NCBI Taxonomy" id="2707345"/>
    <lineage>
        <taxon>Bacteria</taxon>
        <taxon>Pseudomonadati</taxon>
        <taxon>Pseudomonadota</taxon>
        <taxon>Gammaproteobacteria</taxon>
        <taxon>Methylococcales</taxon>
        <taxon>Methylococcaceae</taxon>
        <taxon>Methylobacter</taxon>
    </lineage>
</organism>
<accession>A0A8S0WQ27</accession>
<dbReference type="InterPro" id="IPR027417">
    <property type="entry name" value="P-loop_NTPase"/>
</dbReference>
<evidence type="ECO:0000313" key="2">
    <source>
        <dbReference type="Proteomes" id="UP000494216"/>
    </source>
</evidence>
<dbReference type="EMBL" id="CADCXN010000066">
    <property type="protein sequence ID" value="CAA9891195.1"/>
    <property type="molecule type" value="Genomic_DNA"/>
</dbReference>
<proteinExistence type="predicted"/>
<dbReference type="AlphaFoldDB" id="A0A8S0WQ27"/>